<dbReference type="SUPFAM" id="SSF53720">
    <property type="entry name" value="ALDH-like"/>
    <property type="match status" value="1"/>
</dbReference>
<dbReference type="PROSITE" id="PS00070">
    <property type="entry name" value="ALDEHYDE_DEHYDR_CYS"/>
    <property type="match status" value="1"/>
</dbReference>
<dbReference type="CDD" id="cd07078">
    <property type="entry name" value="ALDH"/>
    <property type="match status" value="1"/>
</dbReference>
<evidence type="ECO:0000259" key="2">
    <source>
        <dbReference type="Pfam" id="PF00171"/>
    </source>
</evidence>
<dbReference type="EMBL" id="CP036455">
    <property type="protein sequence ID" value="QBI53013.1"/>
    <property type="molecule type" value="Genomic_DNA"/>
</dbReference>
<dbReference type="InterPro" id="IPR016163">
    <property type="entry name" value="Ald_DH_C"/>
</dbReference>
<dbReference type="InterPro" id="IPR016161">
    <property type="entry name" value="Ald_DH/histidinol_DH"/>
</dbReference>
<dbReference type="Proteomes" id="UP000292235">
    <property type="component" value="Chromosome"/>
</dbReference>
<dbReference type="GO" id="GO:0036243">
    <property type="term" value="F:succinate-semialdehyde dehydrogenase (NADP+) activity"/>
    <property type="evidence" value="ECO:0007669"/>
    <property type="project" value="UniProtKB-EC"/>
</dbReference>
<dbReference type="Pfam" id="PF00171">
    <property type="entry name" value="Aldedh"/>
    <property type="match status" value="1"/>
</dbReference>
<keyword evidence="4" id="KW-1185">Reference proteome</keyword>
<keyword evidence="1 3" id="KW-0560">Oxidoreductase</keyword>
<dbReference type="InterPro" id="IPR015590">
    <property type="entry name" value="Aldehyde_DH_dom"/>
</dbReference>
<gene>
    <name evidence="3" type="primary">gabD2</name>
    <name evidence="3" type="ORF">EKD16_06070</name>
</gene>
<dbReference type="RefSeq" id="WP_131097455.1">
    <property type="nucleotide sequence ID" value="NZ_CP036455.1"/>
</dbReference>
<dbReference type="InterPro" id="IPR016160">
    <property type="entry name" value="Ald_DH_CS_CYS"/>
</dbReference>
<evidence type="ECO:0000313" key="3">
    <source>
        <dbReference type="EMBL" id="QBI53013.1"/>
    </source>
</evidence>
<reference evidence="3 4" key="1">
    <citation type="submission" date="2019-02" db="EMBL/GenBank/DDBJ databases">
        <authorList>
            <person name="Khodamoradi S."/>
            <person name="Hahnke R.L."/>
            <person name="Kaempfer P."/>
            <person name="Schumann P."/>
            <person name="Rohde M."/>
            <person name="Steinert M."/>
            <person name="Luzhetskyy A."/>
            <person name="Wink J."/>
            <person name="Ruckert C."/>
        </authorList>
    </citation>
    <scope>NUCLEOTIDE SEQUENCE [LARGE SCALE GENOMIC DNA]</scope>
    <source>
        <strain evidence="3 4">M2</strain>
    </source>
</reference>
<dbReference type="EC" id="1.2.1.79" evidence="3"/>
<sequence length="476" mass="49409">MPLINSYLGGEHAAGGRVFTVSSPVDGAPVAEVAAADRAVVDAAADAGARAYRADAASTPHQRRDRCQRVARELTARREEVARTVTAETGRPYLGALAEVDKAAEGFLLAGEEAVRLTGATVPVAQPGKLVFTRWRPTGVWAIATPWNFPINIPVEYLGPILATGNAAVWKPAPTTVASSALLMECLIAAGIPDGQVTMIATDDAGVAEHLVSHPGIVGVGLTGSTPTGNAVARSAAGKRTVLELGGNGPILVYADADLDRAAEAIAASCFTASGQICSAGGRILADVPVAAELAEAVAERSREYPLGDPYDEHTRVGPLHLPELAAEVEARVEQAQRDGAAVLTGGRRSPGYPTDQYIAATVLRDVPAHTPLNRNETFGPVAPIVPLASDRLVAESNAGAHALSAAVFTRDIGRALTALESLEFGSVAVNDRSTYWELHLPFGGWEGKASGTGRVGVPDMVRALCQPQTVSLDGR</sequence>
<name>A0A4P6PY29_9ACTN</name>
<accession>A0A4P6PY29</accession>
<dbReference type="Gene3D" id="3.40.605.10">
    <property type="entry name" value="Aldehyde Dehydrogenase, Chain A, domain 1"/>
    <property type="match status" value="1"/>
</dbReference>
<dbReference type="PANTHER" id="PTHR11699">
    <property type="entry name" value="ALDEHYDE DEHYDROGENASE-RELATED"/>
    <property type="match status" value="1"/>
</dbReference>
<dbReference type="InterPro" id="IPR016162">
    <property type="entry name" value="Ald_DH_N"/>
</dbReference>
<organism evidence="3 4">
    <name type="scientific">Streptomonospora litoralis</name>
    <dbReference type="NCBI Taxonomy" id="2498135"/>
    <lineage>
        <taxon>Bacteria</taxon>
        <taxon>Bacillati</taxon>
        <taxon>Actinomycetota</taxon>
        <taxon>Actinomycetes</taxon>
        <taxon>Streptosporangiales</taxon>
        <taxon>Nocardiopsidaceae</taxon>
        <taxon>Streptomonospora</taxon>
    </lineage>
</organism>
<dbReference type="Gene3D" id="3.40.309.10">
    <property type="entry name" value="Aldehyde Dehydrogenase, Chain A, domain 2"/>
    <property type="match status" value="1"/>
</dbReference>
<protein>
    <submittedName>
        <fullName evidence="3">Succinate-semialdehyde dehydrogenase [NADP(+)] GabD</fullName>
        <ecNumber evidence="3">1.2.1.79</ecNumber>
    </submittedName>
</protein>
<evidence type="ECO:0000313" key="4">
    <source>
        <dbReference type="Proteomes" id="UP000292235"/>
    </source>
</evidence>
<feature type="domain" description="Aldehyde dehydrogenase" evidence="2">
    <location>
        <begin position="17"/>
        <end position="471"/>
    </location>
</feature>
<evidence type="ECO:0000256" key="1">
    <source>
        <dbReference type="ARBA" id="ARBA00023002"/>
    </source>
</evidence>
<dbReference type="AlphaFoldDB" id="A0A4P6PY29"/>
<dbReference type="KEGG" id="strr:EKD16_06070"/>
<proteinExistence type="predicted"/>
<dbReference type="OrthoDB" id="6882680at2"/>